<evidence type="ECO:0000313" key="5">
    <source>
        <dbReference type="Proteomes" id="UP001237156"/>
    </source>
</evidence>
<keyword evidence="2" id="KW-0812">Transmembrane</keyword>
<name>A0AAW6RQ64_9BURK</name>
<evidence type="ECO:0000256" key="2">
    <source>
        <dbReference type="SAM" id="Phobius"/>
    </source>
</evidence>
<organism evidence="4 5">
    <name type="scientific">Ottowia cancrivicina</name>
    <dbReference type="NCBI Taxonomy" id="3040346"/>
    <lineage>
        <taxon>Bacteria</taxon>
        <taxon>Pseudomonadati</taxon>
        <taxon>Pseudomonadota</taxon>
        <taxon>Betaproteobacteria</taxon>
        <taxon>Burkholderiales</taxon>
        <taxon>Comamonadaceae</taxon>
        <taxon>Ottowia</taxon>
    </lineage>
</organism>
<feature type="transmembrane region" description="Helical" evidence="2">
    <location>
        <begin position="284"/>
        <end position="306"/>
    </location>
</feature>
<feature type="transmembrane region" description="Helical" evidence="2">
    <location>
        <begin position="143"/>
        <end position="163"/>
    </location>
</feature>
<feature type="transmembrane region" description="Helical" evidence="2">
    <location>
        <begin position="241"/>
        <end position="264"/>
    </location>
</feature>
<protein>
    <submittedName>
        <fullName evidence="4">GDYXXLXY domain-containing protein</fullName>
    </submittedName>
</protein>
<dbReference type="InterPro" id="IPR025513">
    <property type="entry name" value="DUF4401"/>
</dbReference>
<feature type="domain" description="DUF4401" evidence="3">
    <location>
        <begin position="54"/>
        <end position="401"/>
    </location>
</feature>
<accession>A0AAW6RQ64</accession>
<comment type="caution">
    <text evidence="4">The sequence shown here is derived from an EMBL/GenBank/DDBJ whole genome shotgun (WGS) entry which is preliminary data.</text>
</comment>
<proteinExistence type="predicted"/>
<evidence type="ECO:0000256" key="1">
    <source>
        <dbReference type="SAM" id="MobiDB-lite"/>
    </source>
</evidence>
<feature type="transmembrane region" description="Helical" evidence="2">
    <location>
        <begin position="86"/>
        <end position="104"/>
    </location>
</feature>
<keyword evidence="2" id="KW-1133">Transmembrane helix</keyword>
<dbReference type="InterPro" id="IPR025833">
    <property type="entry name" value="GDYXXLXY"/>
</dbReference>
<feature type="region of interest" description="Disordered" evidence="1">
    <location>
        <begin position="596"/>
        <end position="630"/>
    </location>
</feature>
<feature type="transmembrane region" description="Helical" evidence="2">
    <location>
        <begin position="357"/>
        <end position="376"/>
    </location>
</feature>
<keyword evidence="2" id="KW-0472">Membrane</keyword>
<sequence length="630" mass="66801">MHHASEAQKRAGALPPELRLTGLGIHAGLLPPQAAEWTAQWREKKARGEGLSHWIFAVMGFFGSQLLVWPLLALVGFLFWNMLSVPLVRLAISGALLATGAFMLRPPVGMAHAQIGFAVLQAGLVALYLSLMTFGFMGPEDGLLPDTLGLIFLAVLTASAALAGPAWAQALLAAQATVVALGLFGRWTLFHDGFLSWSMGMPVYAINAAVLALAWAVLVASEGRVPGRHWLAAAQARCSPALTGMGVALVLCVTQVNASHFFAAVTLRKLASGSAEAGALAVPLLHLGLGAALQLALTLAAAGWLMRHWRLRQAGARSLGLFALAYGVLLLACFFIPLIGVVTLVGTVALGTHRRRLLALALFVLLLGLSGFYYALHWPLVQKAAVLAATGAALGALLAALRWGTASRRARQAWSSASLLAPAVPASAAAWASLALIALGTLAALTLVRHDVAGKEAVIARGEKIYVALAPADPRSLMQGDYMALRFDLPANIAGELAVRENRPWAPAPRIVARLDARGVAQPLRVARPGETLAADERLLPVLHKNGRWTLVTDAYHFPEGRGRPFQQARYGEFRTLPDGRALLAGLVDEHLQAIEPAPASQAWKEAEDETENKTQTREGSRATGDAETE</sequence>
<evidence type="ECO:0000259" key="3">
    <source>
        <dbReference type="Pfam" id="PF14351"/>
    </source>
</evidence>
<feature type="transmembrane region" description="Helical" evidence="2">
    <location>
        <begin position="116"/>
        <end position="137"/>
    </location>
</feature>
<feature type="transmembrane region" description="Helical" evidence="2">
    <location>
        <begin position="385"/>
        <end position="403"/>
    </location>
</feature>
<dbReference type="Pfam" id="PF14345">
    <property type="entry name" value="GDYXXLXY"/>
    <property type="match status" value="1"/>
</dbReference>
<feature type="transmembrane region" description="Helical" evidence="2">
    <location>
        <begin position="201"/>
        <end position="220"/>
    </location>
</feature>
<reference evidence="4 5" key="1">
    <citation type="submission" date="2023-04" db="EMBL/GenBank/DDBJ databases">
        <title>Ottowia paracancer sp. nov., isolated from human stomach.</title>
        <authorList>
            <person name="Song Y."/>
        </authorList>
    </citation>
    <scope>NUCLEOTIDE SEQUENCE [LARGE SCALE GENOMIC DNA]</scope>
    <source>
        <strain evidence="4 5">10c7w1</strain>
    </source>
</reference>
<gene>
    <name evidence="4" type="ORF">QB898_08655</name>
</gene>
<feature type="compositionally biased region" description="Basic and acidic residues" evidence="1">
    <location>
        <begin position="612"/>
        <end position="621"/>
    </location>
</feature>
<evidence type="ECO:0000313" key="4">
    <source>
        <dbReference type="EMBL" id="MDG9699775.1"/>
    </source>
</evidence>
<keyword evidence="5" id="KW-1185">Reference proteome</keyword>
<dbReference type="RefSeq" id="WP_279524613.1">
    <property type="nucleotide sequence ID" value="NZ_JARVII010000016.1"/>
</dbReference>
<dbReference type="EMBL" id="JARVII010000016">
    <property type="protein sequence ID" value="MDG9699775.1"/>
    <property type="molecule type" value="Genomic_DNA"/>
</dbReference>
<feature type="transmembrane region" description="Helical" evidence="2">
    <location>
        <begin position="170"/>
        <end position="189"/>
    </location>
</feature>
<dbReference type="Pfam" id="PF14351">
    <property type="entry name" value="DUF4401"/>
    <property type="match status" value="1"/>
</dbReference>
<feature type="transmembrane region" description="Helical" evidence="2">
    <location>
        <begin position="318"/>
        <end position="345"/>
    </location>
</feature>
<dbReference type="AlphaFoldDB" id="A0AAW6RQ64"/>
<feature type="transmembrane region" description="Helical" evidence="2">
    <location>
        <begin position="54"/>
        <end position="80"/>
    </location>
</feature>
<feature type="transmembrane region" description="Helical" evidence="2">
    <location>
        <begin position="423"/>
        <end position="448"/>
    </location>
</feature>
<dbReference type="Proteomes" id="UP001237156">
    <property type="component" value="Unassembled WGS sequence"/>
</dbReference>